<comment type="function">
    <text evidence="1">Involved in the catabolism of quinolinic acid (QA).</text>
</comment>
<dbReference type="FunFam" id="3.90.1170.20:FF:000001">
    <property type="entry name" value="Nicotinate-nucleotide diphosphorylase (Carboxylating)"/>
    <property type="match status" value="1"/>
</dbReference>
<reference evidence="14" key="1">
    <citation type="submission" date="2019-08" db="EMBL/GenBank/DDBJ databases">
        <authorList>
            <person name="Kucharzyk K."/>
            <person name="Murdoch R.W."/>
            <person name="Higgins S."/>
            <person name="Loffler F."/>
        </authorList>
    </citation>
    <scope>NUCLEOTIDE SEQUENCE</scope>
</reference>
<comment type="pathway">
    <text evidence="2">Cofactor biosynthesis; NAD(+) biosynthesis; nicotinate D-ribonucleotide from quinolinate: step 1/1.</text>
</comment>
<dbReference type="InterPro" id="IPR004393">
    <property type="entry name" value="NadC"/>
</dbReference>
<evidence type="ECO:0000256" key="3">
    <source>
        <dbReference type="ARBA" id="ARBA00009400"/>
    </source>
</evidence>
<dbReference type="AlphaFoldDB" id="A0A645D1R0"/>
<dbReference type="UniPathway" id="UPA00253">
    <property type="reaction ID" value="UER00331"/>
</dbReference>
<dbReference type="PIRSF" id="PIRSF006250">
    <property type="entry name" value="NadC_ModD"/>
    <property type="match status" value="1"/>
</dbReference>
<dbReference type="EMBL" id="VSSQ01031987">
    <property type="protein sequence ID" value="MPM83101.1"/>
    <property type="molecule type" value="Genomic_DNA"/>
</dbReference>
<dbReference type="Pfam" id="PF02749">
    <property type="entry name" value="QRPTase_N"/>
    <property type="match status" value="1"/>
</dbReference>
<dbReference type="PANTHER" id="PTHR32179:SF3">
    <property type="entry name" value="NICOTINATE-NUCLEOTIDE PYROPHOSPHORYLASE [CARBOXYLATING]"/>
    <property type="match status" value="1"/>
</dbReference>
<evidence type="ECO:0000256" key="10">
    <source>
        <dbReference type="ARBA" id="ARBA00047445"/>
    </source>
</evidence>
<dbReference type="InterPro" id="IPR037128">
    <property type="entry name" value="Quinolinate_PRibosylTase_N_sf"/>
</dbReference>
<evidence type="ECO:0000256" key="6">
    <source>
        <dbReference type="ARBA" id="ARBA00022642"/>
    </source>
</evidence>
<dbReference type="FunFam" id="3.20.20.70:FF:000030">
    <property type="entry name" value="Nicotinate-nucleotide pyrophosphorylase, carboxylating"/>
    <property type="match status" value="1"/>
</dbReference>
<dbReference type="EC" id="2.4.2.19" evidence="5"/>
<dbReference type="GO" id="GO:0009435">
    <property type="term" value="P:NAD+ biosynthetic process"/>
    <property type="evidence" value="ECO:0007669"/>
    <property type="project" value="UniProtKB-UniPathway"/>
</dbReference>
<protein>
    <recommendedName>
        <fullName evidence="11">Probable nicotinate-nucleotide pyrophosphorylase [carboxylating]</fullName>
        <ecNumber evidence="5">2.4.2.19</ecNumber>
    </recommendedName>
    <alternativeName>
        <fullName evidence="9">Quinolinate phosphoribosyltransferase [decarboxylating]</fullName>
    </alternativeName>
</protein>
<dbReference type="InterPro" id="IPR022412">
    <property type="entry name" value="Quinolinate_PRibosylTrfase_N"/>
</dbReference>
<accession>A0A645D1R0</accession>
<comment type="caution">
    <text evidence="14">The sequence shown here is derived from an EMBL/GenBank/DDBJ whole genome shotgun (WGS) entry which is preliminary data.</text>
</comment>
<comment type="similarity">
    <text evidence="3">Belongs to the NadC/ModD family.</text>
</comment>
<sequence>MPWYDISTSAILKEDTQCSVQLISKDTGIIAGLVIFKRVFELLGKVEIKFYKEDGDKVNNGELIAELSGSTSNILSGERTALNFLQRMSGIATLTSKFVSQLEGTSSKLLDTRKTTPGLRILEKYAVKIGGGYNHRFNLSDGVMLKDNHLAAAGGIKKAVALVRSKGCYGKQIEVEVETLDMVVQALDAKADIIMLDNMDIETMKEAIRIIAKRAISECSGNVNLKTIKDMALTGVDYISVGELTHSADILDFSMKNLVIKK</sequence>
<gene>
    <name evidence="14" type="primary">nadC_32</name>
    <name evidence="14" type="ORF">SDC9_130164</name>
</gene>
<evidence type="ECO:0000256" key="2">
    <source>
        <dbReference type="ARBA" id="ARBA00004893"/>
    </source>
</evidence>
<dbReference type="Gene3D" id="3.90.1170.20">
    <property type="entry name" value="Quinolinate phosphoribosyl transferase, N-terminal domain"/>
    <property type="match status" value="1"/>
</dbReference>
<evidence type="ECO:0000313" key="14">
    <source>
        <dbReference type="EMBL" id="MPM83101.1"/>
    </source>
</evidence>
<dbReference type="PANTHER" id="PTHR32179">
    <property type="entry name" value="NICOTINATE-NUCLEOTIDE PYROPHOSPHORYLASE [CARBOXYLATING]"/>
    <property type="match status" value="1"/>
</dbReference>
<dbReference type="InterPro" id="IPR027277">
    <property type="entry name" value="NadC/ModD"/>
</dbReference>
<keyword evidence="7 14" id="KW-0328">Glycosyltransferase</keyword>
<evidence type="ECO:0000256" key="9">
    <source>
        <dbReference type="ARBA" id="ARBA00033102"/>
    </source>
</evidence>
<evidence type="ECO:0000259" key="12">
    <source>
        <dbReference type="Pfam" id="PF01729"/>
    </source>
</evidence>
<evidence type="ECO:0000256" key="8">
    <source>
        <dbReference type="ARBA" id="ARBA00022679"/>
    </source>
</evidence>
<dbReference type="SUPFAM" id="SSF51690">
    <property type="entry name" value="Nicotinate/Quinolinate PRTase C-terminal domain-like"/>
    <property type="match status" value="1"/>
</dbReference>
<keyword evidence="8 14" id="KW-0808">Transferase</keyword>
<dbReference type="InterPro" id="IPR036068">
    <property type="entry name" value="Nicotinate_pribotase-like_C"/>
</dbReference>
<evidence type="ECO:0000256" key="7">
    <source>
        <dbReference type="ARBA" id="ARBA00022676"/>
    </source>
</evidence>
<comment type="catalytic activity">
    <reaction evidence="10">
        <text>nicotinate beta-D-ribonucleotide + CO2 + diphosphate = quinolinate + 5-phospho-alpha-D-ribose 1-diphosphate + 2 H(+)</text>
        <dbReference type="Rhea" id="RHEA:12733"/>
        <dbReference type="ChEBI" id="CHEBI:15378"/>
        <dbReference type="ChEBI" id="CHEBI:16526"/>
        <dbReference type="ChEBI" id="CHEBI:29959"/>
        <dbReference type="ChEBI" id="CHEBI:33019"/>
        <dbReference type="ChEBI" id="CHEBI:57502"/>
        <dbReference type="ChEBI" id="CHEBI:58017"/>
        <dbReference type="EC" id="2.4.2.19"/>
    </reaction>
</comment>
<evidence type="ECO:0000256" key="11">
    <source>
        <dbReference type="ARBA" id="ARBA00069173"/>
    </source>
</evidence>
<dbReference type="Pfam" id="PF01729">
    <property type="entry name" value="QRPTase_C"/>
    <property type="match status" value="1"/>
</dbReference>
<evidence type="ECO:0000256" key="1">
    <source>
        <dbReference type="ARBA" id="ARBA00003237"/>
    </source>
</evidence>
<dbReference type="GO" id="GO:0005737">
    <property type="term" value="C:cytoplasm"/>
    <property type="evidence" value="ECO:0007669"/>
    <property type="project" value="TreeGrafter"/>
</dbReference>
<dbReference type="NCBIfam" id="TIGR00078">
    <property type="entry name" value="nadC"/>
    <property type="match status" value="1"/>
</dbReference>
<dbReference type="SUPFAM" id="SSF54675">
    <property type="entry name" value="Nicotinate/Quinolinate PRTase N-terminal domain-like"/>
    <property type="match status" value="1"/>
</dbReference>
<feature type="domain" description="Quinolinate phosphoribosyl transferase C-terminal" evidence="12">
    <location>
        <begin position="91"/>
        <end position="256"/>
    </location>
</feature>
<evidence type="ECO:0000256" key="5">
    <source>
        <dbReference type="ARBA" id="ARBA00011944"/>
    </source>
</evidence>
<evidence type="ECO:0000259" key="13">
    <source>
        <dbReference type="Pfam" id="PF02749"/>
    </source>
</evidence>
<keyword evidence="6" id="KW-0662">Pyridine nucleotide biosynthesis</keyword>
<comment type="subunit">
    <text evidence="4">Hexamer formed by 3 homodimers.</text>
</comment>
<dbReference type="GO" id="GO:0004514">
    <property type="term" value="F:nicotinate-nucleotide diphosphorylase (carboxylating) activity"/>
    <property type="evidence" value="ECO:0007669"/>
    <property type="project" value="UniProtKB-EC"/>
</dbReference>
<dbReference type="Gene3D" id="3.20.20.70">
    <property type="entry name" value="Aldolase class I"/>
    <property type="match status" value="1"/>
</dbReference>
<feature type="domain" description="Quinolinate phosphoribosyl transferase N-terminal" evidence="13">
    <location>
        <begin position="5"/>
        <end position="89"/>
    </location>
</feature>
<organism evidence="14">
    <name type="scientific">bioreactor metagenome</name>
    <dbReference type="NCBI Taxonomy" id="1076179"/>
    <lineage>
        <taxon>unclassified sequences</taxon>
        <taxon>metagenomes</taxon>
        <taxon>ecological metagenomes</taxon>
    </lineage>
</organism>
<proteinExistence type="inferred from homology"/>
<dbReference type="InterPro" id="IPR013785">
    <property type="entry name" value="Aldolase_TIM"/>
</dbReference>
<evidence type="ECO:0000256" key="4">
    <source>
        <dbReference type="ARBA" id="ARBA00011218"/>
    </source>
</evidence>
<dbReference type="GO" id="GO:0034213">
    <property type="term" value="P:quinolinate catabolic process"/>
    <property type="evidence" value="ECO:0007669"/>
    <property type="project" value="TreeGrafter"/>
</dbReference>
<dbReference type="CDD" id="cd01572">
    <property type="entry name" value="QPRTase"/>
    <property type="match status" value="1"/>
</dbReference>
<dbReference type="InterPro" id="IPR002638">
    <property type="entry name" value="Quinolinate_PRibosylTrfase_C"/>
</dbReference>
<name>A0A645D1R0_9ZZZZ</name>